<protein>
    <submittedName>
        <fullName evidence="6">GAF and ANTAR domain-containing protein</fullName>
    </submittedName>
</protein>
<evidence type="ECO:0000256" key="3">
    <source>
        <dbReference type="ARBA" id="ARBA00023015"/>
    </source>
</evidence>
<keyword evidence="3" id="KW-0805">Transcription regulation</keyword>
<dbReference type="RefSeq" id="WP_274190938.1">
    <property type="nucleotide sequence ID" value="NZ_BAABHN010000033.1"/>
</dbReference>
<proteinExistence type="predicted"/>
<dbReference type="Gene3D" id="3.30.450.40">
    <property type="match status" value="1"/>
</dbReference>
<evidence type="ECO:0000256" key="2">
    <source>
        <dbReference type="ARBA" id="ARBA00022777"/>
    </source>
</evidence>
<dbReference type="PROSITE" id="PS50921">
    <property type="entry name" value="ANTAR"/>
    <property type="match status" value="1"/>
</dbReference>
<dbReference type="InterPro" id="IPR012074">
    <property type="entry name" value="GAF_ANTAR"/>
</dbReference>
<dbReference type="EMBL" id="JBHSIM010000033">
    <property type="protein sequence ID" value="MFC4833754.1"/>
    <property type="molecule type" value="Genomic_DNA"/>
</dbReference>
<organism evidence="6 7">
    <name type="scientific">Actinomycetospora chibensis</name>
    <dbReference type="NCBI Taxonomy" id="663606"/>
    <lineage>
        <taxon>Bacteria</taxon>
        <taxon>Bacillati</taxon>
        <taxon>Actinomycetota</taxon>
        <taxon>Actinomycetes</taxon>
        <taxon>Pseudonocardiales</taxon>
        <taxon>Pseudonocardiaceae</taxon>
        <taxon>Actinomycetospora</taxon>
    </lineage>
</organism>
<keyword evidence="2" id="KW-0418">Kinase</keyword>
<evidence type="ECO:0000313" key="7">
    <source>
        <dbReference type="Proteomes" id="UP001595909"/>
    </source>
</evidence>
<keyword evidence="1" id="KW-0808">Transferase</keyword>
<dbReference type="InterPro" id="IPR011006">
    <property type="entry name" value="CheY-like_superfamily"/>
</dbReference>
<dbReference type="InterPro" id="IPR003018">
    <property type="entry name" value="GAF"/>
</dbReference>
<dbReference type="SUPFAM" id="SSF55781">
    <property type="entry name" value="GAF domain-like"/>
    <property type="match status" value="1"/>
</dbReference>
<keyword evidence="4" id="KW-0804">Transcription</keyword>
<accession>A0ABV9RJN0</accession>
<evidence type="ECO:0000259" key="5">
    <source>
        <dbReference type="PROSITE" id="PS50921"/>
    </source>
</evidence>
<feature type="domain" description="ANTAR" evidence="5">
    <location>
        <begin position="207"/>
        <end position="268"/>
    </location>
</feature>
<reference evidence="7" key="1">
    <citation type="journal article" date="2019" name="Int. J. Syst. Evol. Microbiol.">
        <title>The Global Catalogue of Microorganisms (GCM) 10K type strain sequencing project: providing services to taxonomists for standard genome sequencing and annotation.</title>
        <authorList>
            <consortium name="The Broad Institute Genomics Platform"/>
            <consortium name="The Broad Institute Genome Sequencing Center for Infectious Disease"/>
            <person name="Wu L."/>
            <person name="Ma J."/>
        </authorList>
    </citation>
    <scope>NUCLEOTIDE SEQUENCE [LARGE SCALE GENOMIC DNA]</scope>
    <source>
        <strain evidence="7">CCUG 50347</strain>
    </source>
</reference>
<dbReference type="Proteomes" id="UP001595909">
    <property type="component" value="Unassembled WGS sequence"/>
</dbReference>
<evidence type="ECO:0000313" key="6">
    <source>
        <dbReference type="EMBL" id="MFC4833754.1"/>
    </source>
</evidence>
<dbReference type="InterPro" id="IPR036388">
    <property type="entry name" value="WH-like_DNA-bd_sf"/>
</dbReference>
<dbReference type="InterPro" id="IPR005561">
    <property type="entry name" value="ANTAR"/>
</dbReference>
<keyword evidence="7" id="KW-1185">Reference proteome</keyword>
<dbReference type="SMART" id="SM00065">
    <property type="entry name" value="GAF"/>
    <property type="match status" value="1"/>
</dbReference>
<dbReference type="Pfam" id="PF13185">
    <property type="entry name" value="GAF_2"/>
    <property type="match status" value="1"/>
</dbReference>
<sequence>MGFLLRTGRRRVVTDSDRSATRAALNGADTIPDERRPVDSLSRAERLPDLMLELTDTLGSDLDVAGLLYCLARASTQLLDIDSAGVLLLDEKGRLIPVAATHHCTDHLEQLQADTDRGPCLESIRGDRDVSCPDIDHEPERWPDFARQARDDGFRSVHAVPLSLRHQVVGGLNLFSRATGALSDADRRVAVLLATAAATGLVHWRTVNHIQTVNGQLQNALSSRIPIEQAKGFIAARHRLSPELAFELLRARARRRREPLTQVARAVVASQIDIV</sequence>
<gene>
    <name evidence="6" type="ORF">ACFPEL_15170</name>
</gene>
<dbReference type="Gene3D" id="1.10.10.10">
    <property type="entry name" value="Winged helix-like DNA-binding domain superfamily/Winged helix DNA-binding domain"/>
    <property type="match status" value="1"/>
</dbReference>
<dbReference type="SUPFAM" id="SSF52172">
    <property type="entry name" value="CheY-like"/>
    <property type="match status" value="1"/>
</dbReference>
<dbReference type="InterPro" id="IPR029016">
    <property type="entry name" value="GAF-like_dom_sf"/>
</dbReference>
<evidence type="ECO:0000256" key="1">
    <source>
        <dbReference type="ARBA" id="ARBA00022679"/>
    </source>
</evidence>
<dbReference type="PIRSF" id="PIRSF036625">
    <property type="entry name" value="GAF_ANTAR"/>
    <property type="match status" value="1"/>
</dbReference>
<comment type="caution">
    <text evidence="6">The sequence shown here is derived from an EMBL/GenBank/DDBJ whole genome shotgun (WGS) entry which is preliminary data.</text>
</comment>
<dbReference type="Pfam" id="PF03861">
    <property type="entry name" value="ANTAR"/>
    <property type="match status" value="1"/>
</dbReference>
<evidence type="ECO:0000256" key="4">
    <source>
        <dbReference type="ARBA" id="ARBA00023163"/>
    </source>
</evidence>
<name>A0ABV9RJN0_9PSEU</name>
<dbReference type="SMART" id="SM01012">
    <property type="entry name" value="ANTAR"/>
    <property type="match status" value="1"/>
</dbReference>